<keyword evidence="8" id="KW-1185">Reference proteome</keyword>
<evidence type="ECO:0000256" key="3">
    <source>
        <dbReference type="ARBA" id="ARBA00020586"/>
    </source>
</evidence>
<evidence type="ECO:0000313" key="7">
    <source>
        <dbReference type="EMBL" id="MCT7659806.1"/>
    </source>
</evidence>
<dbReference type="SUPFAM" id="SSF55729">
    <property type="entry name" value="Acyl-CoA N-acyltransferases (Nat)"/>
    <property type="match status" value="1"/>
</dbReference>
<proteinExistence type="predicted"/>
<dbReference type="Pfam" id="PF13523">
    <property type="entry name" value="Acetyltransf_8"/>
    <property type="match status" value="1"/>
</dbReference>
<protein>
    <recommendedName>
        <fullName evidence="3">Lysine N-acyltransferase MbtK</fullName>
    </recommendedName>
    <alternativeName>
        <fullName evidence="5">Mycobactin synthase protein K</fullName>
    </alternativeName>
</protein>
<gene>
    <name evidence="7" type="ORF">N4S67_15405</name>
</gene>
<dbReference type="PANTHER" id="PTHR31438:SF1">
    <property type="entry name" value="LYSINE N-ACYLTRANSFERASE C17G9.06C-RELATED"/>
    <property type="match status" value="1"/>
</dbReference>
<comment type="pathway">
    <text evidence="2">Siderophore biosynthesis; mycobactin biosynthesis.</text>
</comment>
<organism evidence="7 8">
    <name type="scientific">Mycobacterium deserti</name>
    <dbReference type="NCBI Taxonomy" id="2978347"/>
    <lineage>
        <taxon>Bacteria</taxon>
        <taxon>Bacillati</taxon>
        <taxon>Actinomycetota</taxon>
        <taxon>Actinomycetes</taxon>
        <taxon>Mycobacteriales</taxon>
        <taxon>Mycobacteriaceae</taxon>
        <taxon>Mycobacterium</taxon>
    </lineage>
</organism>
<comment type="function">
    <text evidence="1">Acyltransferase required for the direct transfer of medium- to long-chain fatty acyl moieties from a carrier protein (MbtL) on to the epsilon-amino group of lysine residue in the mycobactin core.</text>
</comment>
<sequence>MEPDRDLALLHSWLNDPEVAQFWNMAWPLAKVASYLRDQHDSAHSVAHVGEANGVPMSYWELYRADLDPLAEHYPARAHDAGVHLLLGPAEFRGRGLAAPLIEVVSGWLLRTDPRASRVVAEPDVENHRSIRAFEGAGFRRMADIDLPKKRAALMVRERSGYRAFRRSPYVSLR</sequence>
<dbReference type="PROSITE" id="PS51186">
    <property type="entry name" value="GNAT"/>
    <property type="match status" value="1"/>
</dbReference>
<evidence type="ECO:0000256" key="5">
    <source>
        <dbReference type="ARBA" id="ARBA00031122"/>
    </source>
</evidence>
<reference evidence="8" key="1">
    <citation type="submission" date="2023-07" db="EMBL/GenBank/DDBJ databases">
        <authorList>
            <person name="Deng Y."/>
            <person name="Zhang Y.-Q."/>
        </authorList>
    </citation>
    <scope>NUCLEOTIDE SEQUENCE [LARGE SCALE GENOMIC DNA]</scope>
    <source>
        <strain evidence="8">CPCC 205710</strain>
    </source>
</reference>
<dbReference type="PANTHER" id="PTHR31438">
    <property type="entry name" value="LYSINE N-ACYLTRANSFERASE C17G9.06C-RELATED"/>
    <property type="match status" value="1"/>
</dbReference>
<name>A0ABT2MFM4_9MYCO</name>
<feature type="domain" description="N-acetyltransferase" evidence="6">
    <location>
        <begin position="1"/>
        <end position="160"/>
    </location>
</feature>
<evidence type="ECO:0000256" key="1">
    <source>
        <dbReference type="ARBA" id="ARBA00003818"/>
    </source>
</evidence>
<dbReference type="SMART" id="SM01006">
    <property type="entry name" value="AlcB"/>
    <property type="match status" value="1"/>
</dbReference>
<accession>A0ABT2MFM4</accession>
<evidence type="ECO:0000256" key="2">
    <source>
        <dbReference type="ARBA" id="ARBA00005102"/>
    </source>
</evidence>
<evidence type="ECO:0000256" key="4">
    <source>
        <dbReference type="ARBA" id="ARBA00023251"/>
    </source>
</evidence>
<dbReference type="Gene3D" id="3.40.630.30">
    <property type="match status" value="1"/>
</dbReference>
<evidence type="ECO:0000259" key="6">
    <source>
        <dbReference type="PROSITE" id="PS51186"/>
    </source>
</evidence>
<dbReference type="Proteomes" id="UP001206639">
    <property type="component" value="Unassembled WGS sequence"/>
</dbReference>
<evidence type="ECO:0000313" key="8">
    <source>
        <dbReference type="Proteomes" id="UP001206639"/>
    </source>
</evidence>
<keyword evidence="4" id="KW-0046">Antibiotic resistance</keyword>
<dbReference type="InterPro" id="IPR000182">
    <property type="entry name" value="GNAT_dom"/>
</dbReference>
<comment type="caution">
    <text evidence="7">The sequence shown here is derived from an EMBL/GenBank/DDBJ whole genome shotgun (WGS) entry which is preliminary data.</text>
</comment>
<dbReference type="EMBL" id="JAODWD010000003">
    <property type="protein sequence ID" value="MCT7659806.1"/>
    <property type="molecule type" value="Genomic_DNA"/>
</dbReference>
<dbReference type="InterPro" id="IPR019432">
    <property type="entry name" value="Acyltransferase_MbtK/IucB-like"/>
</dbReference>
<dbReference type="InterPro" id="IPR016181">
    <property type="entry name" value="Acyl_CoA_acyltransferase"/>
</dbReference>